<feature type="transmembrane region" description="Helical" evidence="2">
    <location>
        <begin position="484"/>
        <end position="503"/>
    </location>
</feature>
<feature type="region of interest" description="Disordered" evidence="1">
    <location>
        <begin position="1"/>
        <end position="31"/>
    </location>
</feature>
<evidence type="ECO:0000313" key="3">
    <source>
        <dbReference type="EMBL" id="CAE7264434.1"/>
    </source>
</evidence>
<keyword evidence="2" id="KW-0812">Transmembrane</keyword>
<accession>A0A812MCJ2</accession>
<dbReference type="Proteomes" id="UP000601435">
    <property type="component" value="Unassembled WGS sequence"/>
</dbReference>
<feature type="transmembrane region" description="Helical" evidence="2">
    <location>
        <begin position="230"/>
        <end position="251"/>
    </location>
</feature>
<name>A0A812MCJ2_9DINO</name>
<evidence type="ECO:0008006" key="5">
    <source>
        <dbReference type="Google" id="ProtNLM"/>
    </source>
</evidence>
<protein>
    <recommendedName>
        <fullName evidence="5">Transmembrane protein</fullName>
    </recommendedName>
</protein>
<feature type="transmembrane region" description="Helical" evidence="2">
    <location>
        <begin position="451"/>
        <end position="472"/>
    </location>
</feature>
<feature type="compositionally biased region" description="Basic and acidic residues" evidence="1">
    <location>
        <begin position="1"/>
        <end position="10"/>
    </location>
</feature>
<proteinExistence type="predicted"/>
<feature type="transmembrane region" description="Helical" evidence="2">
    <location>
        <begin position="105"/>
        <end position="124"/>
    </location>
</feature>
<gene>
    <name evidence="3" type="ORF">SNEC2469_LOCUS6155</name>
</gene>
<sequence>MLPESDHADPRSPSFHSEAQSHRSTSQELKTQLEPELLRGVPLDVALAGWGRHWETPDSGMFNVDPKSYELSRATESLDVFLSHDWASSGTLKFLSLLIVYNSHAAFLACLSVSVLVGVLRGYGVLPNEGWTVVLGHGTFLLVFAFWQRLRRFLCRPFLVFLDKLCVAQHDEELKQKGIKGLAAFLLSSRQLVVLLTPRYFTRLWCTLEIATFMKDPQRRKRIQFMPLKTAVLLLLSAGCWFALAIGWNAFAGVVNDDSPIWHNSLILTGLMLLLTSVVLPFVFYLGMGIVADLEEMPRQLAGFNAKEAECFCCSNGHRHPHDGSKLPCDRLLVYNTLKQWYGQEGEVDHLERFSRQVREELAPSIALLIGGMTLPLNYAVYMVGASFLPYLADHVAQWIASVHAGISGYALFARTLRMLTDWGTAPLASMLATWMCLPMWKTGLWLENRWCAAIAAQLIIFVLVAVVWGPLQYLLASTAEDSLLPVAVFFAWFTLVLALFSCGQRALLWAMQTTVRDVRAGESVKVEDPGQEAASKEDLTSAISCPPLEGTFFHV</sequence>
<dbReference type="OrthoDB" id="412353at2759"/>
<feature type="transmembrane region" description="Helical" evidence="2">
    <location>
        <begin position="396"/>
        <end position="413"/>
    </location>
</feature>
<dbReference type="AlphaFoldDB" id="A0A812MCJ2"/>
<feature type="transmembrane region" description="Helical" evidence="2">
    <location>
        <begin position="271"/>
        <end position="292"/>
    </location>
</feature>
<evidence type="ECO:0000256" key="1">
    <source>
        <dbReference type="SAM" id="MobiDB-lite"/>
    </source>
</evidence>
<feature type="transmembrane region" description="Helical" evidence="2">
    <location>
        <begin position="130"/>
        <end position="147"/>
    </location>
</feature>
<keyword evidence="2" id="KW-0472">Membrane</keyword>
<keyword evidence="2" id="KW-1133">Transmembrane helix</keyword>
<reference evidence="3" key="1">
    <citation type="submission" date="2021-02" db="EMBL/GenBank/DDBJ databases">
        <authorList>
            <person name="Dougan E. K."/>
            <person name="Rhodes N."/>
            <person name="Thang M."/>
            <person name="Chan C."/>
        </authorList>
    </citation>
    <scope>NUCLEOTIDE SEQUENCE</scope>
</reference>
<keyword evidence="4" id="KW-1185">Reference proteome</keyword>
<comment type="caution">
    <text evidence="3">The sequence shown here is derived from an EMBL/GenBank/DDBJ whole genome shotgun (WGS) entry which is preliminary data.</text>
</comment>
<evidence type="ECO:0000256" key="2">
    <source>
        <dbReference type="SAM" id="Phobius"/>
    </source>
</evidence>
<feature type="compositionally biased region" description="Polar residues" evidence="1">
    <location>
        <begin position="14"/>
        <end position="30"/>
    </location>
</feature>
<feature type="transmembrane region" description="Helical" evidence="2">
    <location>
        <begin position="362"/>
        <end position="384"/>
    </location>
</feature>
<organism evidence="3 4">
    <name type="scientific">Symbiodinium necroappetens</name>
    <dbReference type="NCBI Taxonomy" id="1628268"/>
    <lineage>
        <taxon>Eukaryota</taxon>
        <taxon>Sar</taxon>
        <taxon>Alveolata</taxon>
        <taxon>Dinophyceae</taxon>
        <taxon>Suessiales</taxon>
        <taxon>Symbiodiniaceae</taxon>
        <taxon>Symbiodinium</taxon>
    </lineage>
</organism>
<dbReference type="EMBL" id="CAJNJA010010931">
    <property type="protein sequence ID" value="CAE7264434.1"/>
    <property type="molecule type" value="Genomic_DNA"/>
</dbReference>
<evidence type="ECO:0000313" key="4">
    <source>
        <dbReference type="Proteomes" id="UP000601435"/>
    </source>
</evidence>